<evidence type="ECO:0000313" key="5">
    <source>
        <dbReference type="EMBL" id="MBO0938536.1"/>
    </source>
</evidence>
<organism evidence="5 6">
    <name type="scientific">Fibrella rubiginis</name>
    <dbReference type="NCBI Taxonomy" id="2817060"/>
    <lineage>
        <taxon>Bacteria</taxon>
        <taxon>Pseudomonadati</taxon>
        <taxon>Bacteroidota</taxon>
        <taxon>Cytophagia</taxon>
        <taxon>Cytophagales</taxon>
        <taxon>Spirosomataceae</taxon>
        <taxon>Fibrella</taxon>
    </lineage>
</organism>
<keyword evidence="1 2" id="KW-0732">Signal</keyword>
<dbReference type="InterPro" id="IPR015914">
    <property type="entry name" value="PAPs_N"/>
</dbReference>
<dbReference type="Gene3D" id="2.60.40.380">
    <property type="entry name" value="Purple acid phosphatase-like, N-terminal"/>
    <property type="match status" value="1"/>
</dbReference>
<feature type="domain" description="Calcineurin-like phosphoesterase" evidence="3">
    <location>
        <begin position="153"/>
        <end position="338"/>
    </location>
</feature>
<comment type="caution">
    <text evidence="5">The sequence shown here is derived from an EMBL/GenBank/DDBJ whole genome shotgun (WGS) entry which is preliminary data.</text>
</comment>
<dbReference type="SUPFAM" id="SSF56300">
    <property type="entry name" value="Metallo-dependent phosphatases"/>
    <property type="match status" value="1"/>
</dbReference>
<evidence type="ECO:0000259" key="4">
    <source>
        <dbReference type="Pfam" id="PF16656"/>
    </source>
</evidence>
<dbReference type="InterPro" id="IPR004843">
    <property type="entry name" value="Calcineurin-like_PHP"/>
</dbReference>
<name>A0A939GHQ7_9BACT</name>
<sequence length="599" mass="65890">MRLKKYLFTAIVPLLLAAFVETVLAQTPVITRGPYLQMGSETAMTIRWRTDLASVGRVTYGLTTTSLTGVASETASTTEHELRLTNLLPDQRYYYSVGTPTAVLEQSAANFFQTNPPATTKRPLRIASFGDCGVLNTNQVNVRNGFINYRGTTPTDLWMLIGDNAYDGDDPQYQASFFQPYRDNLLKNTTLFTIPGNHDYINSAANAASHAIPYFSIFTLPTNAEAGGLASGTREWYSFDYGPIHFVMLDGYGTRTVGGVEKKVYDDTLSHPQAIWLKQDLTANTKKWTIVYLHFPPYTQGSHNSETESDLIAIRQRVNPILERFGVDMVVTGHSHVYERSYPIHDHRGPMAEFAANPANFRYPADASSGRYDGSANSCPYLRKSGKQKQGTVYVVSGSAGQLGHNAALGNHPVMAFTEKNVGGSFYMEVEDNRLDAKFIQANAPTFGVVTDQFTLMKDAGRTQSLTIAAGQSATLTASFVADYQWTDSASNTFANSRTVVVTPPAGTIQTYVVTDSKQCLRDTYTIRTYGGDLSTVRDGNWNDPTVWSANRVPTRADIVHIGHLITIPTNTQAFAGRVKYLPGKRIFYGPGARLSAGF</sequence>
<protein>
    <submittedName>
        <fullName evidence="5">Metallophosphoesterase family protein</fullName>
    </submittedName>
</protein>
<evidence type="ECO:0000256" key="1">
    <source>
        <dbReference type="ARBA" id="ARBA00022729"/>
    </source>
</evidence>
<dbReference type="PANTHER" id="PTHR45867">
    <property type="entry name" value="PURPLE ACID PHOSPHATASE"/>
    <property type="match status" value="1"/>
</dbReference>
<dbReference type="Proteomes" id="UP000664034">
    <property type="component" value="Unassembled WGS sequence"/>
</dbReference>
<dbReference type="SUPFAM" id="SSF49363">
    <property type="entry name" value="Purple acid phosphatase, N-terminal domain"/>
    <property type="match status" value="1"/>
</dbReference>
<dbReference type="PANTHER" id="PTHR45867:SF3">
    <property type="entry name" value="ACID PHOSPHATASE TYPE 7"/>
    <property type="match status" value="1"/>
</dbReference>
<proteinExistence type="predicted"/>
<accession>A0A939GHQ7</accession>
<dbReference type="EMBL" id="JAFMYV010000010">
    <property type="protein sequence ID" value="MBO0938536.1"/>
    <property type="molecule type" value="Genomic_DNA"/>
</dbReference>
<feature type="signal peptide" evidence="2">
    <location>
        <begin position="1"/>
        <end position="25"/>
    </location>
</feature>
<evidence type="ECO:0000256" key="2">
    <source>
        <dbReference type="SAM" id="SignalP"/>
    </source>
</evidence>
<dbReference type="RefSeq" id="WP_207366079.1">
    <property type="nucleotide sequence ID" value="NZ_JAFMYV010000010.1"/>
</dbReference>
<feature type="chain" id="PRO_5037611851" evidence="2">
    <location>
        <begin position="26"/>
        <end position="599"/>
    </location>
</feature>
<dbReference type="GO" id="GO:0046872">
    <property type="term" value="F:metal ion binding"/>
    <property type="evidence" value="ECO:0007669"/>
    <property type="project" value="InterPro"/>
</dbReference>
<dbReference type="AlphaFoldDB" id="A0A939GHQ7"/>
<evidence type="ECO:0000313" key="6">
    <source>
        <dbReference type="Proteomes" id="UP000664034"/>
    </source>
</evidence>
<dbReference type="InterPro" id="IPR029052">
    <property type="entry name" value="Metallo-depent_PP-like"/>
</dbReference>
<dbReference type="Gene3D" id="3.60.21.10">
    <property type="match status" value="1"/>
</dbReference>
<feature type="domain" description="Purple acid phosphatase N-terminal" evidence="4">
    <location>
        <begin position="35"/>
        <end position="114"/>
    </location>
</feature>
<dbReference type="GO" id="GO:0003993">
    <property type="term" value="F:acid phosphatase activity"/>
    <property type="evidence" value="ECO:0007669"/>
    <property type="project" value="InterPro"/>
</dbReference>
<dbReference type="Pfam" id="PF00149">
    <property type="entry name" value="Metallophos"/>
    <property type="match status" value="1"/>
</dbReference>
<dbReference type="InterPro" id="IPR008963">
    <property type="entry name" value="Purple_acid_Pase-like_N"/>
</dbReference>
<reference evidence="5" key="1">
    <citation type="submission" date="2021-03" db="EMBL/GenBank/DDBJ databases">
        <title>Fibrella sp. HMF5335 genome sequencing and assembly.</title>
        <authorList>
            <person name="Kang H."/>
            <person name="Kim H."/>
            <person name="Bae S."/>
            <person name="Joh K."/>
        </authorList>
    </citation>
    <scope>NUCLEOTIDE SEQUENCE</scope>
    <source>
        <strain evidence="5">HMF5335</strain>
    </source>
</reference>
<keyword evidence="6" id="KW-1185">Reference proteome</keyword>
<dbReference type="Pfam" id="PF16656">
    <property type="entry name" value="Pur_ac_phosph_N"/>
    <property type="match status" value="1"/>
</dbReference>
<evidence type="ECO:0000259" key="3">
    <source>
        <dbReference type="Pfam" id="PF00149"/>
    </source>
</evidence>
<gene>
    <name evidence="5" type="ORF">J2I47_18435</name>
</gene>